<keyword evidence="2" id="KW-1185">Reference proteome</keyword>
<name>A0A9Q3FIR4_9BASI</name>
<proteinExistence type="predicted"/>
<evidence type="ECO:0000313" key="1">
    <source>
        <dbReference type="EMBL" id="MBW0541006.1"/>
    </source>
</evidence>
<organism evidence="1 2">
    <name type="scientific">Austropuccinia psidii MF-1</name>
    <dbReference type="NCBI Taxonomy" id="1389203"/>
    <lineage>
        <taxon>Eukaryota</taxon>
        <taxon>Fungi</taxon>
        <taxon>Dikarya</taxon>
        <taxon>Basidiomycota</taxon>
        <taxon>Pucciniomycotina</taxon>
        <taxon>Pucciniomycetes</taxon>
        <taxon>Pucciniales</taxon>
        <taxon>Sphaerophragmiaceae</taxon>
        <taxon>Austropuccinia</taxon>
    </lineage>
</organism>
<dbReference type="AlphaFoldDB" id="A0A9Q3FIR4"/>
<comment type="caution">
    <text evidence="1">The sequence shown here is derived from an EMBL/GenBank/DDBJ whole genome shotgun (WGS) entry which is preliminary data.</text>
</comment>
<gene>
    <name evidence="1" type="ORF">O181_080721</name>
</gene>
<protein>
    <submittedName>
        <fullName evidence="1">Uncharacterized protein</fullName>
    </submittedName>
</protein>
<evidence type="ECO:0000313" key="2">
    <source>
        <dbReference type="Proteomes" id="UP000765509"/>
    </source>
</evidence>
<accession>A0A9Q3FIR4</accession>
<dbReference type="EMBL" id="AVOT02045674">
    <property type="protein sequence ID" value="MBW0541006.1"/>
    <property type="molecule type" value="Genomic_DNA"/>
</dbReference>
<dbReference type="Proteomes" id="UP000765509">
    <property type="component" value="Unassembled WGS sequence"/>
</dbReference>
<reference evidence="1" key="1">
    <citation type="submission" date="2021-03" db="EMBL/GenBank/DDBJ databases">
        <title>Draft genome sequence of rust myrtle Austropuccinia psidii MF-1, a brazilian biotype.</title>
        <authorList>
            <person name="Quecine M.C."/>
            <person name="Pachon D.M.R."/>
            <person name="Bonatelli M.L."/>
            <person name="Correr F.H."/>
            <person name="Franceschini L.M."/>
            <person name="Leite T.F."/>
            <person name="Margarido G.R.A."/>
            <person name="Almeida C.A."/>
            <person name="Ferrarezi J.A."/>
            <person name="Labate C.A."/>
        </authorList>
    </citation>
    <scope>NUCLEOTIDE SEQUENCE</scope>
    <source>
        <strain evidence="1">MF-1</strain>
    </source>
</reference>
<sequence length="140" mass="16573">MENAFESAIFSSEKDKPLTWFLKQKERLSALHPDMSDSMINIKIFQCRCVEPCSTEDYINAMENIITRTRISKTWTRVPMESKMVSKTSREDKRPERPVLKCHNGEELHIWPTLAPKRQRLMKLKSFKKFSLLKIRKNLT</sequence>